<accession>A0ABW2WWJ4</accession>
<evidence type="ECO:0000259" key="9">
    <source>
        <dbReference type="Pfam" id="PF01447"/>
    </source>
</evidence>
<gene>
    <name evidence="11" type="ORF">ACFQ2K_21895</name>
</gene>
<comment type="similarity">
    <text evidence="1">Belongs to the peptidase M4 family.</text>
</comment>
<evidence type="ECO:0000256" key="2">
    <source>
        <dbReference type="ARBA" id="ARBA00022670"/>
    </source>
</evidence>
<dbReference type="Proteomes" id="UP001596915">
    <property type="component" value="Unassembled WGS sequence"/>
</dbReference>
<dbReference type="InterPro" id="IPR001570">
    <property type="entry name" value="Peptidase_M4_C_domain"/>
</dbReference>
<feature type="domain" description="Peptidase M4" evidence="9">
    <location>
        <begin position="276"/>
        <end position="437"/>
    </location>
</feature>
<dbReference type="PANTHER" id="PTHR33794">
    <property type="entry name" value="BACILLOLYSIN"/>
    <property type="match status" value="1"/>
</dbReference>
<dbReference type="SUPFAM" id="SSF55486">
    <property type="entry name" value="Metalloproteases ('zincins'), catalytic domain"/>
    <property type="match status" value="1"/>
</dbReference>
<dbReference type="Pfam" id="PF02868">
    <property type="entry name" value="Peptidase_M4_C"/>
    <property type="match status" value="1"/>
</dbReference>
<sequence length="931" mass="97464">MAALLGSAALVVTAIPAQAVTPSATAPRSEVVPGQGTATPALVDEISEPVDAAAKPADAARSHLAAKKNRYRIADPKRDLTPVRSLTSGSDETVRFQQKHHGIAVLGGQYVVRMEKKAGKRVVTGTSGKYFTGLTAPTEAKVDAELAVRRAVATTAARLGGNTLTKDDAVRAKGGRSARAAALTGTARGLVVIPKGTGVLAQHVTVRGTDPATGEPVLQEVYIDAAAGFPVLQYSGVKTLTAPGATPPAGTPAKAAGASAAPATGTAAGDFPGVKGTGLRADGSEVELDLYYDSGKDQYVMRDYSRQWDTTQNSLVTWDARGVDVGEASGRWPGGISEFSHPTSDFGKEAGQSGATDAHWAAGQVYDYYKKQHGRDSLDGRGMAINSLVGVTLYGQPYVNAFWDGQKMVYGSGDSEYKPLSADLDVVGHEMTHGVVESTANLVYAGQSGAMNEAIADYFGNAIDVTASGTAMDDPDAGLIGEDLCRTTAPRACAFRDLNDGATTSKNFLGVAFSTDNGGVHLNSTIYSGALWDIREDLGAELADRIAYRALDSYLTPLDGFTEGRNATVAAARELGVTKKQLAVVKRAFDAHGIVPGWEKALGVDSDKLFGKLNITGTGVGAGGGWWATSKSNDDGSEPYSVYAGRTDGKGAPKLISPNDGRYHVYPATDGKTVVWAAFGDTGVDILSRPVAGGPVKTVWSSFTGVEGLRVDGDLVVFTEYDPFGSRHVGYVNTRTGKQAYVDGGKYHLSTAVGSVKGSTIAYGKLYPGETEYELGVEVFDVTTGKTKLLPQSGTPQALGQTAVTKDSVVWLVDEVEDQGQMAVRRSAPDGTGLKDISPETGDGALFAYDLTASDEALTVTAQTPDTAYRNETLPKLWQLTPDGSRVQRVSCNRGEQSNAAADGGRRVVWIDGTTGWTDLVTRERPAGDCG</sequence>
<keyword evidence="4" id="KW-0378">Hydrolase</keyword>
<feature type="chain" id="PRO_5046596942" evidence="8">
    <location>
        <begin position="20"/>
        <end position="931"/>
    </location>
</feature>
<evidence type="ECO:0000256" key="7">
    <source>
        <dbReference type="SAM" id="MobiDB-lite"/>
    </source>
</evidence>
<evidence type="ECO:0000256" key="6">
    <source>
        <dbReference type="ARBA" id="ARBA00023049"/>
    </source>
</evidence>
<organism evidence="11 12">
    <name type="scientific">Streptomyces sanglieri</name>
    <dbReference type="NCBI Taxonomy" id="193460"/>
    <lineage>
        <taxon>Bacteria</taxon>
        <taxon>Bacillati</taxon>
        <taxon>Actinomycetota</taxon>
        <taxon>Actinomycetes</taxon>
        <taxon>Kitasatosporales</taxon>
        <taxon>Streptomycetaceae</taxon>
        <taxon>Streptomyces</taxon>
    </lineage>
</organism>
<feature type="domain" description="Peptidase M4 C-terminal" evidence="10">
    <location>
        <begin position="440"/>
        <end position="594"/>
    </location>
</feature>
<dbReference type="InterPro" id="IPR023612">
    <property type="entry name" value="Peptidase_M4"/>
</dbReference>
<dbReference type="InterPro" id="IPR013856">
    <property type="entry name" value="Peptidase_M4_domain"/>
</dbReference>
<keyword evidence="5" id="KW-0862">Zinc</keyword>
<evidence type="ECO:0000313" key="12">
    <source>
        <dbReference type="Proteomes" id="UP001596915"/>
    </source>
</evidence>
<evidence type="ECO:0000256" key="1">
    <source>
        <dbReference type="ARBA" id="ARBA00009388"/>
    </source>
</evidence>
<dbReference type="Gene3D" id="1.10.390.10">
    <property type="entry name" value="Neutral Protease Domain 2"/>
    <property type="match status" value="1"/>
</dbReference>
<keyword evidence="12" id="KW-1185">Reference proteome</keyword>
<feature type="signal peptide" evidence="8">
    <location>
        <begin position="1"/>
        <end position="19"/>
    </location>
</feature>
<dbReference type="InterPro" id="IPR050728">
    <property type="entry name" value="Zinc_Metalloprotease_M4"/>
</dbReference>
<keyword evidence="8" id="KW-0732">Signal</keyword>
<evidence type="ECO:0000256" key="8">
    <source>
        <dbReference type="SAM" id="SignalP"/>
    </source>
</evidence>
<feature type="region of interest" description="Disordered" evidence="7">
    <location>
        <begin position="248"/>
        <end position="268"/>
    </location>
</feature>
<dbReference type="InterPro" id="IPR027268">
    <property type="entry name" value="Peptidase_M4/M1_CTD_sf"/>
</dbReference>
<evidence type="ECO:0000256" key="5">
    <source>
        <dbReference type="ARBA" id="ARBA00022833"/>
    </source>
</evidence>
<reference evidence="12" key="1">
    <citation type="journal article" date="2019" name="Int. J. Syst. Evol. Microbiol.">
        <title>The Global Catalogue of Microorganisms (GCM) 10K type strain sequencing project: providing services to taxonomists for standard genome sequencing and annotation.</title>
        <authorList>
            <consortium name="The Broad Institute Genomics Platform"/>
            <consortium name="The Broad Institute Genome Sequencing Center for Infectious Disease"/>
            <person name="Wu L."/>
            <person name="Ma J."/>
        </authorList>
    </citation>
    <scope>NUCLEOTIDE SEQUENCE [LARGE SCALE GENOMIC DNA]</scope>
    <source>
        <strain evidence="12">JCM 12607</strain>
    </source>
</reference>
<proteinExistence type="inferred from homology"/>
<keyword evidence="3" id="KW-0479">Metal-binding</keyword>
<dbReference type="PANTHER" id="PTHR33794:SF1">
    <property type="entry name" value="BACILLOLYSIN"/>
    <property type="match status" value="1"/>
</dbReference>
<keyword evidence="2" id="KW-0645">Protease</keyword>
<name>A0ABW2WWJ4_9ACTN</name>
<comment type="caution">
    <text evidence="11">The sequence shown here is derived from an EMBL/GenBank/DDBJ whole genome shotgun (WGS) entry which is preliminary data.</text>
</comment>
<evidence type="ECO:0000256" key="3">
    <source>
        <dbReference type="ARBA" id="ARBA00022723"/>
    </source>
</evidence>
<evidence type="ECO:0000256" key="4">
    <source>
        <dbReference type="ARBA" id="ARBA00022801"/>
    </source>
</evidence>
<dbReference type="EMBL" id="JBHTGL010000008">
    <property type="protein sequence ID" value="MFD0625011.1"/>
    <property type="molecule type" value="Genomic_DNA"/>
</dbReference>
<dbReference type="Gene3D" id="3.10.170.10">
    <property type="match status" value="1"/>
</dbReference>
<dbReference type="PRINTS" id="PR00730">
    <property type="entry name" value="THERMOLYSIN"/>
</dbReference>
<protein>
    <submittedName>
        <fullName evidence="11">M4 family metallopeptidase</fullName>
    </submittedName>
</protein>
<feature type="compositionally biased region" description="Low complexity" evidence="7">
    <location>
        <begin position="251"/>
        <end position="268"/>
    </location>
</feature>
<dbReference type="Pfam" id="PF01447">
    <property type="entry name" value="Peptidase_M4"/>
    <property type="match status" value="1"/>
</dbReference>
<keyword evidence="6" id="KW-0482">Metalloprotease</keyword>
<evidence type="ECO:0000313" key="11">
    <source>
        <dbReference type="EMBL" id="MFD0625011.1"/>
    </source>
</evidence>
<evidence type="ECO:0000259" key="10">
    <source>
        <dbReference type="Pfam" id="PF02868"/>
    </source>
</evidence>
<dbReference type="CDD" id="cd09597">
    <property type="entry name" value="M4_TLP"/>
    <property type="match status" value="1"/>
</dbReference>